<dbReference type="SUPFAM" id="SSF55136">
    <property type="entry name" value="Probable bacterial effector-binding domain"/>
    <property type="match status" value="1"/>
</dbReference>
<dbReference type="EMBL" id="CP038469">
    <property type="protein sequence ID" value="QBX83308.1"/>
    <property type="molecule type" value="Genomic_DNA"/>
</dbReference>
<dbReference type="Proteomes" id="UP000296284">
    <property type="component" value="Chromosome"/>
</dbReference>
<proteinExistence type="predicted"/>
<dbReference type="PRINTS" id="PR00032">
    <property type="entry name" value="HTHARAC"/>
</dbReference>
<feature type="domain" description="HTH araC/xylS-type" evidence="4">
    <location>
        <begin position="7"/>
        <end position="105"/>
    </location>
</feature>
<evidence type="ECO:0000256" key="1">
    <source>
        <dbReference type="ARBA" id="ARBA00023015"/>
    </source>
</evidence>
<dbReference type="InterPro" id="IPR009057">
    <property type="entry name" value="Homeodomain-like_sf"/>
</dbReference>
<dbReference type="SUPFAM" id="SSF46689">
    <property type="entry name" value="Homeodomain-like"/>
    <property type="match status" value="1"/>
</dbReference>
<dbReference type="Gene3D" id="3.20.80.10">
    <property type="entry name" value="Regulatory factor, effector binding domain"/>
    <property type="match status" value="1"/>
</dbReference>
<dbReference type="PANTHER" id="PTHR47504">
    <property type="entry name" value="RIGHT ORIGIN-BINDING PROTEIN"/>
    <property type="match status" value="1"/>
</dbReference>
<dbReference type="InterPro" id="IPR020449">
    <property type="entry name" value="Tscrpt_reg_AraC-type_HTH"/>
</dbReference>
<keyword evidence="6" id="KW-1185">Reference proteome</keyword>
<evidence type="ECO:0000313" key="5">
    <source>
        <dbReference type="EMBL" id="QBX83308.1"/>
    </source>
</evidence>
<dbReference type="Pfam" id="PF12833">
    <property type="entry name" value="HTH_18"/>
    <property type="match status" value="1"/>
</dbReference>
<dbReference type="PROSITE" id="PS00041">
    <property type="entry name" value="HTH_ARAC_FAMILY_1"/>
    <property type="match status" value="1"/>
</dbReference>
<dbReference type="InterPro" id="IPR050959">
    <property type="entry name" value="MarA-like"/>
</dbReference>
<organism evidence="5 6">
    <name type="scientific">Citrobacter tructae</name>
    <dbReference type="NCBI Taxonomy" id="2562449"/>
    <lineage>
        <taxon>Bacteria</taxon>
        <taxon>Pseudomonadati</taxon>
        <taxon>Pseudomonadota</taxon>
        <taxon>Gammaproteobacteria</taxon>
        <taxon>Enterobacterales</taxon>
        <taxon>Enterobacteriaceae</taxon>
        <taxon>Citrobacter</taxon>
    </lineage>
</organism>
<evidence type="ECO:0000256" key="3">
    <source>
        <dbReference type="ARBA" id="ARBA00023163"/>
    </source>
</evidence>
<evidence type="ECO:0000256" key="2">
    <source>
        <dbReference type="ARBA" id="ARBA00023125"/>
    </source>
</evidence>
<evidence type="ECO:0000313" key="6">
    <source>
        <dbReference type="Proteomes" id="UP000296284"/>
    </source>
</evidence>
<gene>
    <name evidence="5" type="ORF">E4Z61_17370</name>
</gene>
<dbReference type="InterPro" id="IPR011256">
    <property type="entry name" value="Reg_factor_effector_dom_sf"/>
</dbReference>
<keyword evidence="3" id="KW-0804">Transcription</keyword>
<dbReference type="SMART" id="SM00342">
    <property type="entry name" value="HTH_ARAC"/>
    <property type="match status" value="1"/>
</dbReference>
<dbReference type="PANTHER" id="PTHR47504:SF3">
    <property type="entry name" value="HTH-TYPE TRANSCRIPTIONAL REGULATOR YKGA-RELATED"/>
    <property type="match status" value="1"/>
</dbReference>
<sequence>MKAMTINDVLFYIEENCVTGVDIDDLTRFSGYSRRHIQGMIKQRINMPVGLYIRKRRITKAASLLRLTIMDIIDISVRLGFDSQQSFTREFKKLTGYTPREYRKSVSWDLSPLLLYAHQSDITVSKPQLCILPDDFITGFQYSYDSPVPPTDESHLHRLNLIFNQLSVLKKNIWALSDFSPSLNSTTRLKVKTIIGSKNHHTVNAYNRYDCPSGKYARFSFKFRKDTYPFYSKYIYAKLMAEYKLKRKSSFDIEVFHYHSQDLINGMISCEHYIPIDE</sequence>
<dbReference type="InterPro" id="IPR018060">
    <property type="entry name" value="HTH_AraC"/>
</dbReference>
<evidence type="ECO:0000259" key="4">
    <source>
        <dbReference type="PROSITE" id="PS01124"/>
    </source>
</evidence>
<keyword evidence="1" id="KW-0805">Transcription regulation</keyword>
<keyword evidence="2" id="KW-0238">DNA-binding</keyword>
<reference evidence="5 6" key="1">
    <citation type="submission" date="2019-03" db="EMBL/GenBank/DDBJ databases">
        <title>Complete genome sequence of Citrobacter sp. SNU WT2 isolated from diseased rainbow trout.</title>
        <authorList>
            <person name="Oh W.T."/>
            <person name="Park S.C."/>
        </authorList>
    </citation>
    <scope>NUCLEOTIDE SEQUENCE [LARGE SCALE GENOMIC DNA]</scope>
    <source>
        <strain evidence="5 6">SNU WT2</strain>
    </source>
</reference>
<name>A0ABX5TB01_9ENTR</name>
<accession>A0ABX5TB01</accession>
<dbReference type="Gene3D" id="1.10.10.60">
    <property type="entry name" value="Homeodomain-like"/>
    <property type="match status" value="2"/>
</dbReference>
<protein>
    <submittedName>
        <fullName evidence="5">Helix-turn-helix domain-containing protein</fullName>
    </submittedName>
</protein>
<dbReference type="InterPro" id="IPR018062">
    <property type="entry name" value="HTH_AraC-typ_CS"/>
</dbReference>
<dbReference type="PROSITE" id="PS01124">
    <property type="entry name" value="HTH_ARAC_FAMILY_2"/>
    <property type="match status" value="1"/>
</dbReference>